<dbReference type="GO" id="GO:0005737">
    <property type="term" value="C:cytoplasm"/>
    <property type="evidence" value="ECO:0007669"/>
    <property type="project" value="TreeGrafter"/>
</dbReference>
<dbReference type="CDD" id="cd13179">
    <property type="entry name" value="RanBD_RanBP1"/>
    <property type="match status" value="1"/>
</dbReference>
<dbReference type="PANTHER" id="PTHR23138:SF87">
    <property type="entry name" value="E3 SUMO-PROTEIN LIGASE RANBP2"/>
    <property type="match status" value="1"/>
</dbReference>
<dbReference type="SUPFAM" id="SSF50729">
    <property type="entry name" value="PH domain-like"/>
    <property type="match status" value="1"/>
</dbReference>
<dbReference type="InterPro" id="IPR045256">
    <property type="entry name" value="RanBP1_RanBD"/>
</dbReference>
<keyword evidence="4" id="KW-1185">Reference proteome</keyword>
<accession>Q4UAB6</accession>
<evidence type="ECO:0000259" key="2">
    <source>
        <dbReference type="PROSITE" id="PS50196"/>
    </source>
</evidence>
<dbReference type="InParanoid" id="Q4UAB6"/>
<dbReference type="eggNOG" id="KOG0864">
    <property type="taxonomic scope" value="Eukaryota"/>
</dbReference>
<dbReference type="OrthoDB" id="2357150at2759"/>
<protein>
    <submittedName>
        <fullName evidence="3">RAN binding protein 1, putative</fullName>
    </submittedName>
</protein>
<dbReference type="InterPro" id="IPR000156">
    <property type="entry name" value="Ran_bind_dom"/>
</dbReference>
<name>Q4UAB6_THEAN</name>
<feature type="compositionally biased region" description="Polar residues" evidence="1">
    <location>
        <begin position="119"/>
        <end position="132"/>
    </location>
</feature>
<dbReference type="GO" id="GO:0005096">
    <property type="term" value="F:GTPase activator activity"/>
    <property type="evidence" value="ECO:0007669"/>
    <property type="project" value="TreeGrafter"/>
</dbReference>
<gene>
    <name evidence="3" type="ORF">TA07135</name>
</gene>
<dbReference type="KEGG" id="tan:TA07135"/>
<dbReference type="Proteomes" id="UP000001950">
    <property type="component" value="Chromosome 4"/>
</dbReference>
<feature type="domain" description="RanBD1" evidence="2">
    <location>
        <begin position="213"/>
        <end position="351"/>
    </location>
</feature>
<dbReference type="EMBL" id="CR940353">
    <property type="protein sequence ID" value="CAI76235.1"/>
    <property type="molecule type" value="Genomic_DNA"/>
</dbReference>
<evidence type="ECO:0000313" key="3">
    <source>
        <dbReference type="EMBL" id="CAI76235.1"/>
    </source>
</evidence>
<dbReference type="Gene3D" id="2.30.29.30">
    <property type="entry name" value="Pleckstrin-homology domain (PH domain)/Phosphotyrosine-binding domain (PTB)"/>
    <property type="match status" value="1"/>
</dbReference>
<dbReference type="GO" id="GO:0005643">
    <property type="term" value="C:nuclear pore"/>
    <property type="evidence" value="ECO:0007669"/>
    <property type="project" value="TreeGrafter"/>
</dbReference>
<dbReference type="RefSeq" id="XP_952860.1">
    <property type="nucleotide sequence ID" value="XM_947767.1"/>
</dbReference>
<dbReference type="OMA" id="KLYRWAT"/>
<sequence>MAETLDSVVNSVTGTAEKMKKDMVDTFKSALEKSDKATENLAEKVKETFTLVSDKTKNFSENFTFDVSQSARKVADSVTESFDKMPEKVIDTFNYVSDGAQDFFDKMKLNVNELLDTSGTVTGTTGANSTNLTKGTSTGVGGTKVTSNQTSTTGTMGSTTTVGPSTVTEDTAKGATTTTNTNTTGTVDMKNETSKETEYVEEEEVVEGDWKAPKVEVKEIKVETGEEDEDVFWSQRSKLYRWSTDTDGSGVWKERGLGESKLLRHRETGKIRFLLRQEKTFKVVANHYVWQTNNMCKLTPNVGSDKIWVWTAQNTLEDGNKVEQLALKFPNVEQAQLFKNKFDEAAELNSKLFN</sequence>
<dbReference type="GO" id="GO:0006913">
    <property type="term" value="P:nucleocytoplasmic transport"/>
    <property type="evidence" value="ECO:0007669"/>
    <property type="project" value="InterPro"/>
</dbReference>
<feature type="compositionally biased region" description="Low complexity" evidence="1">
    <location>
        <begin position="133"/>
        <end position="188"/>
    </location>
</feature>
<dbReference type="GeneID" id="3862666"/>
<dbReference type="PANTHER" id="PTHR23138">
    <property type="entry name" value="RAN BINDING PROTEIN"/>
    <property type="match status" value="1"/>
</dbReference>
<dbReference type="VEuPathDB" id="PiroplasmaDB:TA07135"/>
<dbReference type="PROSITE" id="PS50196">
    <property type="entry name" value="RANBD1"/>
    <property type="match status" value="1"/>
</dbReference>
<feature type="region of interest" description="Disordered" evidence="1">
    <location>
        <begin position="119"/>
        <end position="198"/>
    </location>
</feature>
<evidence type="ECO:0000256" key="1">
    <source>
        <dbReference type="SAM" id="MobiDB-lite"/>
    </source>
</evidence>
<dbReference type="SMART" id="SM00160">
    <property type="entry name" value="RanBD"/>
    <property type="match status" value="1"/>
</dbReference>
<organism evidence="3 4">
    <name type="scientific">Theileria annulata</name>
    <dbReference type="NCBI Taxonomy" id="5874"/>
    <lineage>
        <taxon>Eukaryota</taxon>
        <taxon>Sar</taxon>
        <taxon>Alveolata</taxon>
        <taxon>Apicomplexa</taxon>
        <taxon>Aconoidasida</taxon>
        <taxon>Piroplasmida</taxon>
        <taxon>Theileriidae</taxon>
        <taxon>Theileria</taxon>
    </lineage>
</organism>
<dbReference type="STRING" id="5874.Q4UAB6"/>
<dbReference type="FunFam" id="2.30.29.30:FF:000312">
    <property type="entry name" value="Ran binding protein 1"/>
    <property type="match status" value="1"/>
</dbReference>
<dbReference type="InterPro" id="IPR011993">
    <property type="entry name" value="PH-like_dom_sf"/>
</dbReference>
<dbReference type="Pfam" id="PF00638">
    <property type="entry name" value="Ran_BP1"/>
    <property type="match status" value="1"/>
</dbReference>
<evidence type="ECO:0000313" key="4">
    <source>
        <dbReference type="Proteomes" id="UP000001950"/>
    </source>
</evidence>
<dbReference type="InterPro" id="IPR045255">
    <property type="entry name" value="RanBP1-like"/>
</dbReference>
<dbReference type="AlphaFoldDB" id="Q4UAB6"/>
<dbReference type="Gene3D" id="1.10.287.700">
    <property type="entry name" value="Helix hairpin bin"/>
    <property type="match status" value="1"/>
</dbReference>
<proteinExistence type="predicted"/>
<feature type="compositionally biased region" description="Basic and acidic residues" evidence="1">
    <location>
        <begin position="189"/>
        <end position="198"/>
    </location>
</feature>
<reference evidence="3 4" key="1">
    <citation type="journal article" date="2005" name="Science">
        <title>Genome of the host-cell transforming parasite Theileria annulata compared with T. parva.</title>
        <authorList>
            <person name="Pain A."/>
            <person name="Renauld H."/>
            <person name="Berriman M."/>
            <person name="Murphy L."/>
            <person name="Yeats C.A."/>
            <person name="Weir W."/>
            <person name="Kerhornou A."/>
            <person name="Aslett M."/>
            <person name="Bishop R."/>
            <person name="Bouchier C."/>
            <person name="Cochet M."/>
            <person name="Coulson R.M.R."/>
            <person name="Cronin A."/>
            <person name="de Villiers E.P."/>
            <person name="Fraser A."/>
            <person name="Fosker N."/>
            <person name="Gardner M."/>
            <person name="Goble A."/>
            <person name="Griffiths-Jones S."/>
            <person name="Harris D.E."/>
            <person name="Katzer F."/>
            <person name="Larke N."/>
            <person name="Lord A."/>
            <person name="Maser P."/>
            <person name="McKellar S."/>
            <person name="Mooney P."/>
            <person name="Morton F."/>
            <person name="Nene V."/>
            <person name="O'Neil S."/>
            <person name="Price C."/>
            <person name="Quail M.A."/>
            <person name="Rabbinowitsch E."/>
            <person name="Rawlings N.D."/>
            <person name="Rutter S."/>
            <person name="Saunders D."/>
            <person name="Seeger K."/>
            <person name="Shah T."/>
            <person name="Squares R."/>
            <person name="Squares S."/>
            <person name="Tivey A."/>
            <person name="Walker A.R."/>
            <person name="Woodward J."/>
            <person name="Dobbelaere D.A.E."/>
            <person name="Langsley G."/>
            <person name="Rajandream M.A."/>
            <person name="McKeever D."/>
            <person name="Shiels B."/>
            <person name="Tait A."/>
            <person name="Barrell B.G."/>
            <person name="Hall N."/>
        </authorList>
    </citation>
    <scope>NUCLEOTIDE SEQUENCE [LARGE SCALE GENOMIC DNA]</scope>
    <source>
        <strain evidence="4">Ankara</strain>
    </source>
</reference>